<dbReference type="InterPro" id="IPR004367">
    <property type="entry name" value="Cyclin_C-dom"/>
</dbReference>
<evidence type="ECO:0000256" key="2">
    <source>
        <dbReference type="ARBA" id="ARBA00022618"/>
    </source>
</evidence>
<keyword evidence="4" id="KW-0131">Cell cycle</keyword>
<dbReference type="AlphaFoldDB" id="A0A8B7C687"/>
<sequence>MEDVDYSVSIANLICQENGIDLDADDGEEERHEMIILLKDVDLSETEEYMEKLIFRESSFESRGHDLLSCSDSYSSVVAEDWFECARLTSVQWILQMRDCFCFNSKTAYLAVAYFDRFFVRRQISDKEKLWAIRLLSVACLSLAAKMEEHSVPALSDYQIDGYAFNNKAIQRMELLVLTTLEWRMSSVTPFDYLSYFTYKFQYEHGTKDLIPNAVRYIFAITEVINVVDCRPSTIAAAALLAASSERYTKELLESKISSISLCGSLEKEHVYACYSMMTVESPKKPKRTKRGASSDLSANHSSIGDAIDLADSASFTGSREKRRRLQLPNIQ</sequence>
<dbReference type="FunFam" id="1.10.472.10:FF:000069">
    <property type="entry name" value="Cyclin-D5-1"/>
    <property type="match status" value="1"/>
</dbReference>
<dbReference type="KEGG" id="pda:103709181"/>
<dbReference type="Gene3D" id="1.10.472.10">
    <property type="entry name" value="Cyclin-like"/>
    <property type="match status" value="2"/>
</dbReference>
<name>A0A8B7C687_PHODC</name>
<dbReference type="InterPro" id="IPR036915">
    <property type="entry name" value="Cyclin-like_sf"/>
</dbReference>
<reference evidence="8" key="1">
    <citation type="journal article" date="2019" name="Nat. Commun.">
        <title>Genome-wide association mapping of date palm fruit traits.</title>
        <authorList>
            <person name="Hazzouri K.M."/>
            <person name="Gros-Balthazard M."/>
            <person name="Flowers J.M."/>
            <person name="Copetti D."/>
            <person name="Lemansour A."/>
            <person name="Lebrun M."/>
            <person name="Masmoudi K."/>
            <person name="Ferrand S."/>
            <person name="Dhar M.I."/>
            <person name="Fresquez Z.A."/>
            <person name="Rosas U."/>
            <person name="Zhang J."/>
            <person name="Talag J."/>
            <person name="Lee S."/>
            <person name="Kudrna D."/>
            <person name="Powell R.F."/>
            <person name="Leitch I.J."/>
            <person name="Krueger R.R."/>
            <person name="Wing R.A."/>
            <person name="Amiri K.M.A."/>
            <person name="Purugganan M.D."/>
        </authorList>
    </citation>
    <scope>NUCLEOTIDE SEQUENCE [LARGE SCALE GENOMIC DNA]</scope>
    <source>
        <strain evidence="8">cv. Khalas</strain>
    </source>
</reference>
<organism evidence="8 9">
    <name type="scientific">Phoenix dactylifera</name>
    <name type="common">Date palm</name>
    <dbReference type="NCBI Taxonomy" id="42345"/>
    <lineage>
        <taxon>Eukaryota</taxon>
        <taxon>Viridiplantae</taxon>
        <taxon>Streptophyta</taxon>
        <taxon>Embryophyta</taxon>
        <taxon>Tracheophyta</taxon>
        <taxon>Spermatophyta</taxon>
        <taxon>Magnoliopsida</taxon>
        <taxon>Liliopsida</taxon>
        <taxon>Arecaceae</taxon>
        <taxon>Coryphoideae</taxon>
        <taxon>Phoeniceae</taxon>
        <taxon>Phoenix</taxon>
    </lineage>
</organism>
<keyword evidence="2" id="KW-0132">Cell division</keyword>
<gene>
    <name evidence="9" type="primary">LOC103709181</name>
</gene>
<evidence type="ECO:0000259" key="6">
    <source>
        <dbReference type="SMART" id="SM00385"/>
    </source>
</evidence>
<dbReference type="Proteomes" id="UP000228380">
    <property type="component" value="Chromosome 16"/>
</dbReference>
<evidence type="ECO:0000256" key="3">
    <source>
        <dbReference type="ARBA" id="ARBA00023127"/>
    </source>
</evidence>
<dbReference type="InterPro" id="IPR006671">
    <property type="entry name" value="Cyclin_N"/>
</dbReference>
<dbReference type="OrthoDB" id="306099at2759"/>
<dbReference type="InterPro" id="IPR039361">
    <property type="entry name" value="Cyclin"/>
</dbReference>
<protein>
    <submittedName>
        <fullName evidence="9">Cyclin-D5-1-like</fullName>
    </submittedName>
</protein>
<evidence type="ECO:0000313" key="9">
    <source>
        <dbReference type="RefSeq" id="XP_008792630.2"/>
    </source>
</evidence>
<evidence type="ECO:0000256" key="4">
    <source>
        <dbReference type="ARBA" id="ARBA00023306"/>
    </source>
</evidence>
<keyword evidence="8" id="KW-1185">Reference proteome</keyword>
<dbReference type="PANTHER" id="PTHR10177">
    <property type="entry name" value="CYCLINS"/>
    <property type="match status" value="1"/>
</dbReference>
<reference evidence="9" key="2">
    <citation type="submission" date="2025-08" db="UniProtKB">
        <authorList>
            <consortium name="RefSeq"/>
        </authorList>
    </citation>
    <scope>IDENTIFICATION</scope>
    <source>
        <tissue evidence="9">Young leaves</tissue>
    </source>
</reference>
<evidence type="ECO:0000259" key="7">
    <source>
        <dbReference type="SMART" id="SM01332"/>
    </source>
</evidence>
<keyword evidence="3 5" id="KW-0195">Cyclin</keyword>
<proteinExistence type="inferred from homology"/>
<dbReference type="InterPro" id="IPR048258">
    <property type="entry name" value="Cyclins_cyclin-box"/>
</dbReference>
<evidence type="ECO:0000313" key="8">
    <source>
        <dbReference type="Proteomes" id="UP000228380"/>
    </source>
</evidence>
<feature type="domain" description="Cyclin-like" evidence="6">
    <location>
        <begin position="92"/>
        <end position="179"/>
    </location>
</feature>
<accession>A0A8B7C687</accession>
<dbReference type="RefSeq" id="XP_008792630.2">
    <property type="nucleotide sequence ID" value="XM_008794408.4"/>
</dbReference>
<dbReference type="SMART" id="SM00385">
    <property type="entry name" value="CYCLIN"/>
    <property type="match status" value="1"/>
</dbReference>
<dbReference type="CDD" id="cd20544">
    <property type="entry name" value="CYCLIN_AtCycD-like_rpt2"/>
    <property type="match status" value="1"/>
</dbReference>
<dbReference type="GeneID" id="103709181"/>
<dbReference type="InterPro" id="IPR013763">
    <property type="entry name" value="Cyclin-like_dom"/>
</dbReference>
<dbReference type="Pfam" id="PF02984">
    <property type="entry name" value="Cyclin_C"/>
    <property type="match status" value="1"/>
</dbReference>
<dbReference type="Pfam" id="PF00134">
    <property type="entry name" value="Cyclin_N"/>
    <property type="match status" value="1"/>
</dbReference>
<evidence type="ECO:0000256" key="1">
    <source>
        <dbReference type="ARBA" id="ARBA00009065"/>
    </source>
</evidence>
<evidence type="ECO:0000256" key="5">
    <source>
        <dbReference type="RuleBase" id="RU000383"/>
    </source>
</evidence>
<comment type="similarity">
    <text evidence="1">Belongs to the cyclin family. Cyclin D subfamily.</text>
</comment>
<dbReference type="SMART" id="SM01332">
    <property type="entry name" value="Cyclin_C"/>
    <property type="match status" value="1"/>
</dbReference>
<dbReference type="GO" id="GO:0051301">
    <property type="term" value="P:cell division"/>
    <property type="evidence" value="ECO:0007669"/>
    <property type="project" value="UniProtKB-KW"/>
</dbReference>
<feature type="domain" description="Cyclin C-terminal" evidence="7">
    <location>
        <begin position="188"/>
        <end position="300"/>
    </location>
</feature>
<dbReference type="SUPFAM" id="SSF47954">
    <property type="entry name" value="Cyclin-like"/>
    <property type="match status" value="1"/>
</dbReference>
<dbReference type="PROSITE" id="PS00292">
    <property type="entry name" value="CYCLINS"/>
    <property type="match status" value="1"/>
</dbReference>
<dbReference type="CDD" id="cd20543">
    <property type="entry name" value="CYCLIN_AtCycD-like_rpt1"/>
    <property type="match status" value="1"/>
</dbReference>